<dbReference type="Proteomes" id="UP000265489">
    <property type="component" value="Unassembled WGS sequence"/>
</dbReference>
<evidence type="ECO:0000259" key="2">
    <source>
        <dbReference type="PROSITE" id="PS50975"/>
    </source>
</evidence>
<dbReference type="InterPro" id="IPR011761">
    <property type="entry name" value="ATP-grasp"/>
</dbReference>
<keyword evidence="1" id="KW-0547">Nucleotide-binding</keyword>
<name>A0A395W8Z3_9FIRM</name>
<proteinExistence type="predicted"/>
<dbReference type="RefSeq" id="WP_118325484.1">
    <property type="nucleotide sequence ID" value="NZ_QRYH01000016.1"/>
</dbReference>
<keyword evidence="1" id="KW-0067">ATP-binding</keyword>
<dbReference type="PROSITE" id="PS50975">
    <property type="entry name" value="ATP_GRASP"/>
    <property type="match status" value="1"/>
</dbReference>
<dbReference type="AlphaFoldDB" id="A0A395W8Z3"/>
<comment type="caution">
    <text evidence="3">The sequence shown here is derived from an EMBL/GenBank/DDBJ whole genome shotgun (WGS) entry which is preliminary data.</text>
</comment>
<organism evidence="3 4">
    <name type="scientific">Holdemanella biformis</name>
    <dbReference type="NCBI Taxonomy" id="1735"/>
    <lineage>
        <taxon>Bacteria</taxon>
        <taxon>Bacillati</taxon>
        <taxon>Bacillota</taxon>
        <taxon>Erysipelotrichia</taxon>
        <taxon>Erysipelotrichales</taxon>
        <taxon>Erysipelotrichaceae</taxon>
        <taxon>Holdemanella</taxon>
    </lineage>
</organism>
<feature type="domain" description="ATP-grasp" evidence="2">
    <location>
        <begin position="125"/>
        <end position="307"/>
    </location>
</feature>
<dbReference type="InterPro" id="IPR013815">
    <property type="entry name" value="ATP_grasp_subdomain_1"/>
</dbReference>
<sequence length="378" mass="43138">MYNGHLVIVFAIDHYNPLGVIRSLGENGINPIYIAVKHRVELGTKSKYVEKVHAVDTIEEGYKVLMDNYGEIYKNGKKPFVLFSDDKTTGYFDLHLDEVKDKFITYNANNTQGRIMEYMDKKNILDLAEKHGLNVLKSVVVNVGEVPEGLKYPVITKDINPNAGGWKSDVFICNNEAELVEAYKHITSNVILIQEYVEKKTEIAFEGCTVNKGTSTLLAIKSTYVYPIKGYYSPYMRCESLHDASMKKSIEGMFAEIGFEGIFEVEFLVDKNDVPYFLEINFRNSTWSYAATAAGMPLPYIWVKSMLENNISADDYKEVPEGFTAMVEPIDYGKRMELGLSTPGEWLADFKNANCCFYYNENDLEPFYEMVKNWEDLS</sequence>
<evidence type="ECO:0000313" key="3">
    <source>
        <dbReference type="EMBL" id="RGU90598.1"/>
    </source>
</evidence>
<dbReference type="GO" id="GO:0005524">
    <property type="term" value="F:ATP binding"/>
    <property type="evidence" value="ECO:0007669"/>
    <property type="project" value="UniProtKB-UniRule"/>
</dbReference>
<dbReference type="Gene3D" id="3.30.470.20">
    <property type="entry name" value="ATP-grasp fold, B domain"/>
    <property type="match status" value="1"/>
</dbReference>
<evidence type="ECO:0000313" key="4">
    <source>
        <dbReference type="Proteomes" id="UP000265489"/>
    </source>
</evidence>
<accession>A0A395W8Z3</accession>
<dbReference type="GO" id="GO:0046872">
    <property type="term" value="F:metal ion binding"/>
    <property type="evidence" value="ECO:0007669"/>
    <property type="project" value="InterPro"/>
</dbReference>
<dbReference type="Gene3D" id="3.30.1490.20">
    <property type="entry name" value="ATP-grasp fold, A domain"/>
    <property type="match status" value="1"/>
</dbReference>
<dbReference type="SUPFAM" id="SSF56059">
    <property type="entry name" value="Glutathione synthetase ATP-binding domain-like"/>
    <property type="match status" value="1"/>
</dbReference>
<dbReference type="GeneID" id="66579963"/>
<gene>
    <name evidence="3" type="ORF">DWW32_08555</name>
</gene>
<evidence type="ECO:0000256" key="1">
    <source>
        <dbReference type="PROSITE-ProRule" id="PRU00409"/>
    </source>
</evidence>
<reference evidence="3 4" key="1">
    <citation type="submission" date="2018-08" db="EMBL/GenBank/DDBJ databases">
        <title>A genome reference for cultivated species of the human gut microbiota.</title>
        <authorList>
            <person name="Zou Y."/>
            <person name="Xue W."/>
            <person name="Luo G."/>
        </authorList>
    </citation>
    <scope>NUCLEOTIDE SEQUENCE [LARGE SCALE GENOMIC DNA]</scope>
    <source>
        <strain evidence="3 4">AF15-20</strain>
    </source>
</reference>
<dbReference type="EMBL" id="QRYQ01000016">
    <property type="protein sequence ID" value="RGU90598.1"/>
    <property type="molecule type" value="Genomic_DNA"/>
</dbReference>
<protein>
    <submittedName>
        <fullName evidence="3">Biotin carboxylase</fullName>
    </submittedName>
</protein>